<keyword evidence="7" id="KW-1185">Reference proteome</keyword>
<protein>
    <submittedName>
        <fullName evidence="6">LysR family transcriptional regulator</fullName>
    </submittedName>
</protein>
<dbReference type="InterPro" id="IPR005119">
    <property type="entry name" value="LysR_subst-bd"/>
</dbReference>
<dbReference type="PROSITE" id="PS50931">
    <property type="entry name" value="HTH_LYSR"/>
    <property type="match status" value="1"/>
</dbReference>
<dbReference type="SUPFAM" id="SSF53850">
    <property type="entry name" value="Periplasmic binding protein-like II"/>
    <property type="match status" value="1"/>
</dbReference>
<dbReference type="RefSeq" id="WP_344230040.1">
    <property type="nucleotide sequence ID" value="NZ_BAAALH010000002.1"/>
</dbReference>
<organism evidence="6 7">
    <name type="scientific">Citricoccus alkalitolerans</name>
    <dbReference type="NCBI Taxonomy" id="246603"/>
    <lineage>
        <taxon>Bacteria</taxon>
        <taxon>Bacillati</taxon>
        <taxon>Actinomycetota</taxon>
        <taxon>Actinomycetes</taxon>
        <taxon>Micrococcales</taxon>
        <taxon>Micrococcaceae</taxon>
        <taxon>Citricoccus</taxon>
    </lineage>
</organism>
<evidence type="ECO:0000313" key="6">
    <source>
        <dbReference type="EMBL" id="MFC4428458.1"/>
    </source>
</evidence>
<keyword evidence="3" id="KW-0238">DNA-binding</keyword>
<evidence type="ECO:0000256" key="1">
    <source>
        <dbReference type="ARBA" id="ARBA00009437"/>
    </source>
</evidence>
<dbReference type="InterPro" id="IPR036390">
    <property type="entry name" value="WH_DNA-bd_sf"/>
</dbReference>
<accession>A0ABV8XY09</accession>
<evidence type="ECO:0000256" key="3">
    <source>
        <dbReference type="ARBA" id="ARBA00023125"/>
    </source>
</evidence>
<dbReference type="SUPFAM" id="SSF46785">
    <property type="entry name" value="Winged helix' DNA-binding domain"/>
    <property type="match status" value="1"/>
</dbReference>
<evidence type="ECO:0000256" key="2">
    <source>
        <dbReference type="ARBA" id="ARBA00023015"/>
    </source>
</evidence>
<dbReference type="Proteomes" id="UP001595965">
    <property type="component" value="Unassembled WGS sequence"/>
</dbReference>
<feature type="domain" description="HTH lysR-type" evidence="5">
    <location>
        <begin position="3"/>
        <end position="60"/>
    </location>
</feature>
<sequence length="311" mass="33846">MTITFRQLEHFAAVAELGTVTAAAQHLHLSQSAVSTAVSDLEKALKVQLFIRQARGLVLTRDGQSILAHARQLLRDVDNLERNAGRLGQELTGTLHIGCYATIAPVLMPRLVAEFAESHPAIDIRFSEGSRSDLLRQLMKGECDVAVMYDYRFGDQLTEVGDVVPLGSVRPYALLPAEHPRATAGEVSLADLAQEPFILFDLEPASEYFLSLFSAAGLTPTVRFRTASFEVLRGLVAQGLGCSLLSQRASHMASLEGLDYAAVELDGSPEALDIVAVMPGNGNHSRRVQLFLRQAAEVLSTSPRYYPACER</sequence>
<reference evidence="7" key="1">
    <citation type="journal article" date="2019" name="Int. J. Syst. Evol. Microbiol.">
        <title>The Global Catalogue of Microorganisms (GCM) 10K type strain sequencing project: providing services to taxonomists for standard genome sequencing and annotation.</title>
        <authorList>
            <consortium name="The Broad Institute Genomics Platform"/>
            <consortium name="The Broad Institute Genome Sequencing Center for Infectious Disease"/>
            <person name="Wu L."/>
            <person name="Ma J."/>
        </authorList>
    </citation>
    <scope>NUCLEOTIDE SEQUENCE [LARGE SCALE GENOMIC DNA]</scope>
    <source>
        <strain evidence="7">CGMCC 1.12125</strain>
    </source>
</reference>
<dbReference type="Pfam" id="PF00126">
    <property type="entry name" value="HTH_1"/>
    <property type="match status" value="1"/>
</dbReference>
<dbReference type="InterPro" id="IPR036388">
    <property type="entry name" value="WH-like_DNA-bd_sf"/>
</dbReference>
<dbReference type="InterPro" id="IPR000847">
    <property type="entry name" value="LysR_HTH_N"/>
</dbReference>
<comment type="similarity">
    <text evidence="1">Belongs to the LysR transcriptional regulatory family.</text>
</comment>
<name>A0ABV8XY09_9MICC</name>
<gene>
    <name evidence="6" type="ORF">ACFO0K_02050</name>
</gene>
<dbReference type="PANTHER" id="PTHR30346">
    <property type="entry name" value="TRANSCRIPTIONAL DUAL REGULATOR HCAR-RELATED"/>
    <property type="match status" value="1"/>
</dbReference>
<evidence type="ECO:0000313" key="7">
    <source>
        <dbReference type="Proteomes" id="UP001595965"/>
    </source>
</evidence>
<evidence type="ECO:0000256" key="4">
    <source>
        <dbReference type="ARBA" id="ARBA00023163"/>
    </source>
</evidence>
<comment type="caution">
    <text evidence="6">The sequence shown here is derived from an EMBL/GenBank/DDBJ whole genome shotgun (WGS) entry which is preliminary data.</text>
</comment>
<keyword evidence="4" id="KW-0804">Transcription</keyword>
<dbReference type="Gene3D" id="1.10.10.10">
    <property type="entry name" value="Winged helix-like DNA-binding domain superfamily/Winged helix DNA-binding domain"/>
    <property type="match status" value="1"/>
</dbReference>
<dbReference type="PRINTS" id="PR00039">
    <property type="entry name" value="HTHLYSR"/>
</dbReference>
<proteinExistence type="inferred from homology"/>
<dbReference type="Gene3D" id="3.40.190.10">
    <property type="entry name" value="Periplasmic binding protein-like II"/>
    <property type="match status" value="2"/>
</dbReference>
<dbReference type="PANTHER" id="PTHR30346:SF0">
    <property type="entry name" value="HCA OPERON TRANSCRIPTIONAL ACTIVATOR HCAR"/>
    <property type="match status" value="1"/>
</dbReference>
<dbReference type="Pfam" id="PF03466">
    <property type="entry name" value="LysR_substrate"/>
    <property type="match status" value="1"/>
</dbReference>
<dbReference type="EMBL" id="JBHSEN010000001">
    <property type="protein sequence ID" value="MFC4428458.1"/>
    <property type="molecule type" value="Genomic_DNA"/>
</dbReference>
<keyword evidence="2" id="KW-0805">Transcription regulation</keyword>
<evidence type="ECO:0000259" key="5">
    <source>
        <dbReference type="PROSITE" id="PS50931"/>
    </source>
</evidence>